<dbReference type="PANTHER" id="PTHR47053">
    <property type="entry name" value="MUREIN DD-ENDOPEPTIDASE MEPH-RELATED"/>
    <property type="match status" value="1"/>
</dbReference>
<evidence type="ECO:0000259" key="6">
    <source>
        <dbReference type="PROSITE" id="PS51935"/>
    </source>
</evidence>
<dbReference type="Gene3D" id="3.90.1720.10">
    <property type="entry name" value="endopeptidase domain like (from Nostoc punctiforme)"/>
    <property type="match status" value="1"/>
</dbReference>
<keyword evidence="4" id="KW-0788">Thiol protease</keyword>
<feature type="chain" id="PRO_5046782298" evidence="5">
    <location>
        <begin position="38"/>
        <end position="172"/>
    </location>
</feature>
<dbReference type="InterPro" id="IPR000064">
    <property type="entry name" value="NLP_P60_dom"/>
</dbReference>
<dbReference type="PROSITE" id="PS51935">
    <property type="entry name" value="NLPC_P60"/>
    <property type="match status" value="1"/>
</dbReference>
<dbReference type="InterPro" id="IPR051202">
    <property type="entry name" value="Peptidase_C40"/>
</dbReference>
<comment type="similarity">
    <text evidence="1">Belongs to the peptidase C40 family.</text>
</comment>
<evidence type="ECO:0000256" key="5">
    <source>
        <dbReference type="SAM" id="SignalP"/>
    </source>
</evidence>
<gene>
    <name evidence="7" type="ORF">M5X19_33600</name>
</gene>
<dbReference type="EMBL" id="JAMDMX010000164">
    <property type="protein sequence ID" value="MCY9697756.1"/>
    <property type="molecule type" value="Genomic_DNA"/>
</dbReference>
<keyword evidence="5" id="KW-0732">Signal</keyword>
<dbReference type="InterPro" id="IPR038765">
    <property type="entry name" value="Papain-like_cys_pep_sf"/>
</dbReference>
<organism evidence="7 8">
    <name type="scientific">Paenibacillus alginolyticus</name>
    <dbReference type="NCBI Taxonomy" id="59839"/>
    <lineage>
        <taxon>Bacteria</taxon>
        <taxon>Bacillati</taxon>
        <taxon>Bacillota</taxon>
        <taxon>Bacilli</taxon>
        <taxon>Bacillales</taxon>
        <taxon>Paenibacillaceae</taxon>
        <taxon>Paenibacillus</taxon>
    </lineage>
</organism>
<dbReference type="Pfam" id="PF00877">
    <property type="entry name" value="NLPC_P60"/>
    <property type="match status" value="1"/>
</dbReference>
<evidence type="ECO:0000256" key="3">
    <source>
        <dbReference type="ARBA" id="ARBA00022801"/>
    </source>
</evidence>
<reference evidence="7 8" key="1">
    <citation type="submission" date="2022-05" db="EMBL/GenBank/DDBJ databases">
        <title>Genome Sequencing of Bee-Associated Microbes.</title>
        <authorList>
            <person name="Dunlap C."/>
        </authorList>
    </citation>
    <scope>NUCLEOTIDE SEQUENCE [LARGE SCALE GENOMIC DNA]</scope>
    <source>
        <strain evidence="7 8">NRRL B-14421</strain>
    </source>
</reference>
<dbReference type="Proteomes" id="UP001527099">
    <property type="component" value="Unassembled WGS sequence"/>
</dbReference>
<evidence type="ECO:0000256" key="2">
    <source>
        <dbReference type="ARBA" id="ARBA00022670"/>
    </source>
</evidence>
<comment type="caution">
    <text evidence="7">The sequence shown here is derived from an EMBL/GenBank/DDBJ whole genome shotgun (WGS) entry which is preliminary data.</text>
</comment>
<name>A0ABT4GNF1_9BACL</name>
<dbReference type="RefSeq" id="WP_268618364.1">
    <property type="nucleotide sequence ID" value="NZ_JAMDMX010000164.1"/>
</dbReference>
<evidence type="ECO:0000256" key="4">
    <source>
        <dbReference type="ARBA" id="ARBA00022807"/>
    </source>
</evidence>
<dbReference type="PANTHER" id="PTHR47053:SF1">
    <property type="entry name" value="MUREIN DD-ENDOPEPTIDASE MEPH-RELATED"/>
    <property type="match status" value="1"/>
</dbReference>
<accession>A0ABT4GNF1</accession>
<evidence type="ECO:0000313" key="8">
    <source>
        <dbReference type="Proteomes" id="UP001527099"/>
    </source>
</evidence>
<feature type="domain" description="NlpC/P60" evidence="6">
    <location>
        <begin position="51"/>
        <end position="171"/>
    </location>
</feature>
<dbReference type="SUPFAM" id="SSF54001">
    <property type="entry name" value="Cysteine proteinases"/>
    <property type="match status" value="1"/>
</dbReference>
<protein>
    <submittedName>
        <fullName evidence="7">C40 family peptidase</fullName>
    </submittedName>
</protein>
<evidence type="ECO:0000256" key="1">
    <source>
        <dbReference type="ARBA" id="ARBA00007074"/>
    </source>
</evidence>
<keyword evidence="8" id="KW-1185">Reference proteome</keyword>
<feature type="signal peptide" evidence="5">
    <location>
        <begin position="1"/>
        <end position="37"/>
    </location>
</feature>
<proteinExistence type="inferred from homology"/>
<keyword evidence="2" id="KW-0645">Protease</keyword>
<sequence>MNNMKKNRLTKSLLGITLSVSLFASVNLIAAPQSAHAASAASITAVSTSMAGKANSVISTGKQYLGVRYKFGAQKGNTSSFDCSSFTQYVYGKNGINLPRSSKQQSQVGTFVPRNQLQPGDLVFFYSPIHHVGIYLGNGKVLHTYGKPGVTISDMNSGWWSKNYKTARRVIH</sequence>
<keyword evidence="3" id="KW-0378">Hydrolase</keyword>
<evidence type="ECO:0000313" key="7">
    <source>
        <dbReference type="EMBL" id="MCY9697756.1"/>
    </source>
</evidence>